<dbReference type="SUPFAM" id="SSF143575">
    <property type="entry name" value="GAS2 domain-like"/>
    <property type="match status" value="1"/>
</dbReference>
<dbReference type="STRING" id="177199.A0A420Y692"/>
<dbReference type="GO" id="GO:0005856">
    <property type="term" value="C:cytoskeleton"/>
    <property type="evidence" value="ECO:0007669"/>
    <property type="project" value="UniProtKB-SubCell"/>
</dbReference>
<dbReference type="GO" id="GO:0008017">
    <property type="term" value="F:microtubule binding"/>
    <property type="evidence" value="ECO:0007669"/>
    <property type="project" value="InterPro"/>
</dbReference>
<dbReference type="AlphaFoldDB" id="A0A420Y692"/>
<proteinExistence type="predicted"/>
<feature type="region of interest" description="Disordered" evidence="4">
    <location>
        <begin position="1"/>
        <end position="42"/>
    </location>
</feature>
<feature type="compositionally biased region" description="Basic and acidic residues" evidence="4">
    <location>
        <begin position="383"/>
        <end position="393"/>
    </location>
</feature>
<gene>
    <name evidence="6" type="ORF">DL546_000840</name>
</gene>
<feature type="compositionally biased region" description="Polar residues" evidence="4">
    <location>
        <begin position="22"/>
        <end position="42"/>
    </location>
</feature>
<evidence type="ECO:0000313" key="6">
    <source>
        <dbReference type="EMBL" id="RKU43383.1"/>
    </source>
</evidence>
<feature type="compositionally biased region" description="Low complexity" evidence="4">
    <location>
        <begin position="961"/>
        <end position="974"/>
    </location>
</feature>
<dbReference type="PROSITE" id="PS51460">
    <property type="entry name" value="GAR"/>
    <property type="match status" value="1"/>
</dbReference>
<accession>A0A420Y692</accession>
<feature type="compositionally biased region" description="Low complexity" evidence="4">
    <location>
        <begin position="788"/>
        <end position="802"/>
    </location>
</feature>
<organism evidence="6 7">
    <name type="scientific">Coniochaeta pulveracea</name>
    <dbReference type="NCBI Taxonomy" id="177199"/>
    <lineage>
        <taxon>Eukaryota</taxon>
        <taxon>Fungi</taxon>
        <taxon>Dikarya</taxon>
        <taxon>Ascomycota</taxon>
        <taxon>Pezizomycotina</taxon>
        <taxon>Sordariomycetes</taxon>
        <taxon>Sordariomycetidae</taxon>
        <taxon>Coniochaetales</taxon>
        <taxon>Coniochaetaceae</taxon>
        <taxon>Coniochaeta</taxon>
    </lineage>
</organism>
<feature type="region of interest" description="Disordered" evidence="4">
    <location>
        <begin position="353"/>
        <end position="452"/>
    </location>
</feature>
<evidence type="ECO:0000256" key="1">
    <source>
        <dbReference type="ARBA" id="ARBA00004245"/>
    </source>
</evidence>
<evidence type="ECO:0000256" key="4">
    <source>
        <dbReference type="SAM" id="MobiDB-lite"/>
    </source>
</evidence>
<keyword evidence="2" id="KW-0963">Cytoplasm</keyword>
<feature type="compositionally biased region" description="Low complexity" evidence="4">
    <location>
        <begin position="435"/>
        <end position="444"/>
    </location>
</feature>
<feature type="compositionally biased region" description="Basic and acidic residues" evidence="4">
    <location>
        <begin position="412"/>
        <end position="421"/>
    </location>
</feature>
<feature type="compositionally biased region" description="Basic and acidic residues" evidence="4">
    <location>
        <begin position="625"/>
        <end position="635"/>
    </location>
</feature>
<dbReference type="Gene3D" id="3.30.920.20">
    <property type="entry name" value="Gas2-like domain"/>
    <property type="match status" value="1"/>
</dbReference>
<dbReference type="OrthoDB" id="5409589at2759"/>
<evidence type="ECO:0000256" key="2">
    <source>
        <dbReference type="ARBA" id="ARBA00022490"/>
    </source>
</evidence>
<feature type="region of interest" description="Disordered" evidence="4">
    <location>
        <begin position="503"/>
        <end position="525"/>
    </location>
</feature>
<reference evidence="6 7" key="1">
    <citation type="submission" date="2018-08" db="EMBL/GenBank/DDBJ databases">
        <title>Draft genome of the lignicolous fungus Coniochaeta pulveracea.</title>
        <authorList>
            <person name="Borstlap C.J."/>
            <person name="De Witt R.N."/>
            <person name="Botha A."/>
            <person name="Volschenk H."/>
        </authorList>
    </citation>
    <scope>NUCLEOTIDE SEQUENCE [LARGE SCALE GENOMIC DNA]</scope>
    <source>
        <strain evidence="6 7">CAB683</strain>
    </source>
</reference>
<dbReference type="Proteomes" id="UP000275385">
    <property type="component" value="Unassembled WGS sequence"/>
</dbReference>
<feature type="domain" description="GAR" evidence="5">
    <location>
        <begin position="803"/>
        <end position="879"/>
    </location>
</feature>
<feature type="compositionally biased region" description="Polar residues" evidence="4">
    <location>
        <begin position="394"/>
        <end position="411"/>
    </location>
</feature>
<feature type="compositionally biased region" description="Polar residues" evidence="4">
    <location>
        <begin position="353"/>
        <end position="362"/>
    </location>
</feature>
<feature type="region of interest" description="Disordered" evidence="4">
    <location>
        <begin position="716"/>
        <end position="735"/>
    </location>
</feature>
<keyword evidence="3" id="KW-0206">Cytoskeleton</keyword>
<feature type="compositionally biased region" description="Acidic residues" evidence="4">
    <location>
        <begin position="580"/>
        <end position="589"/>
    </location>
</feature>
<keyword evidence="7" id="KW-1185">Reference proteome</keyword>
<feature type="region of interest" description="Disordered" evidence="4">
    <location>
        <begin position="878"/>
        <end position="1010"/>
    </location>
</feature>
<feature type="compositionally biased region" description="Polar residues" evidence="4">
    <location>
        <begin position="370"/>
        <end position="381"/>
    </location>
</feature>
<comment type="caution">
    <text evidence="6">The sequence shown here is derived from an EMBL/GenBank/DDBJ whole genome shotgun (WGS) entry which is preliminary data.</text>
</comment>
<evidence type="ECO:0000256" key="3">
    <source>
        <dbReference type="ARBA" id="ARBA00023212"/>
    </source>
</evidence>
<dbReference type="InterPro" id="IPR036534">
    <property type="entry name" value="GAR_dom_sf"/>
</dbReference>
<dbReference type="InterPro" id="IPR003108">
    <property type="entry name" value="GAR_dom"/>
</dbReference>
<comment type="subcellular location">
    <subcellularLocation>
        <location evidence="1">Cytoplasm</location>
        <location evidence="1">Cytoskeleton</location>
    </subcellularLocation>
</comment>
<feature type="region of interest" description="Disordered" evidence="4">
    <location>
        <begin position="580"/>
        <end position="673"/>
    </location>
</feature>
<sequence length="1075" mass="117409">MNDFPRLSPAMGYRPSHRRQQSRSTSGSPSRQRNTDDLLSQVTPRTVVDVLENASGPLKICMDASTHSEQAFAMRAAVASRNIQEWVEEVRSWPWPTYDTSAGFERPPTKRQDLVPDKSDWSNNVAANEGYDGSFLGSLPATEVERYESRIASITRDLQGIDIEEIKSHVLHNHIMPLSRPGTPASDFLRSEMLSSTSYAHMSDFTALVTSTVLQILPNLSRLKRLLATWTVRLVVLRRSSAFLDALGDAETALKAGWKAMEVESSDERDSYASSSSVLSRQDFQMIKMVVERKVASAGQHLDYMLDALEGREDTLPEAWIDRVDALESGYAEWVAACEMKIREAHWTETVRGTGTAENGSSCDDKRQSSARFQGQGSPVSAESHEDNQDTRLSDSAQKAVSTNKGSSSQRRPPEVIEHQRGTAALSSDVDEHSTTSASARKSSSPPPVILVHPAEDDAFDSAQHVQEEPVMLTTDTMPTASGDSPRLESQTEAMDLDLGRFDGLKDATAPSDAPSTPPTPDQAFEDISTSQTQVLDGDIRSSLSEDLSLINKSPSSFIEQIEDPETYTAYDCRPESDIDFVDGSDLPEPELPMLPRERRESTISNTSTIIHGPLDDFDAFSGDSPDHGTPDHRQMRGPPLLQSEPSGDVILPSVEHDDTDMPSSPPDFRSTTRSFSVSFNEIPTVHEVPEEDSLPVTPVDVSFDEELTYEDVDLVEDPSEAESSPDQVLPVSSDDRLQRQISEILESLPAKIRLTKEPTTINLNPPDFHLPTKPAPSKARQHETFPRSQSSMSNMSTRSSRAGTPSFILAPAYAKSGRPRQQTNTQGIRLYHLSRSNGEVPMKLAIRCVGENGERVMVRVGGGWADLGEYLKDYASHHSRRSGGTKVEIKDIPGSSPVSRAGSMPPTRPTSAMELTPSPDTPLVIRKSRRSTAAEEMTRALHSKQSFPKTPLAKSPMVPPLSSTGPDGTSTSPVESVRSISRASHAGGELEPGAVLGMAGPKGKNIDMAPETRAWVESVKEKVRIASGERAKSETPSIIANGKVQLGDLGKVGATKRLFRRGQTPDLRTAGSGR</sequence>
<protein>
    <recommendedName>
        <fullName evidence="5">GAR domain-containing protein</fullName>
    </recommendedName>
</protein>
<evidence type="ECO:0000259" key="5">
    <source>
        <dbReference type="PROSITE" id="PS51460"/>
    </source>
</evidence>
<dbReference type="Pfam" id="PF02187">
    <property type="entry name" value="GAS2"/>
    <property type="match status" value="1"/>
</dbReference>
<dbReference type="EMBL" id="QVQW01000043">
    <property type="protein sequence ID" value="RKU43383.1"/>
    <property type="molecule type" value="Genomic_DNA"/>
</dbReference>
<evidence type="ECO:0000313" key="7">
    <source>
        <dbReference type="Proteomes" id="UP000275385"/>
    </source>
</evidence>
<name>A0A420Y692_9PEZI</name>
<feature type="region of interest" description="Disordered" evidence="4">
    <location>
        <begin position="773"/>
        <end position="804"/>
    </location>
</feature>